<evidence type="ECO:0000313" key="3">
    <source>
        <dbReference type="Proteomes" id="UP000179627"/>
    </source>
</evidence>
<keyword evidence="1" id="KW-0436">Ligase</keyword>
<dbReference type="Proteomes" id="UP000179627">
    <property type="component" value="Unassembled WGS sequence"/>
</dbReference>
<comment type="similarity">
    <text evidence="1">Belongs to the dethiobiotin synthetase family.</text>
</comment>
<proteinExistence type="inferred from homology"/>
<keyword evidence="1" id="KW-0460">Magnesium</keyword>
<comment type="cofactor">
    <cofactor evidence="1">
        <name>Mg(2+)</name>
        <dbReference type="ChEBI" id="CHEBI:18420"/>
    </cofactor>
</comment>
<dbReference type="GO" id="GO:0005524">
    <property type="term" value="F:ATP binding"/>
    <property type="evidence" value="ECO:0007669"/>
    <property type="project" value="UniProtKB-UniRule"/>
</dbReference>
<dbReference type="InterPro" id="IPR027417">
    <property type="entry name" value="P-loop_NTPase"/>
</dbReference>
<feature type="binding site" evidence="1">
    <location>
        <begin position="12"/>
        <end position="17"/>
    </location>
    <ligand>
        <name>ATP</name>
        <dbReference type="ChEBI" id="CHEBI:30616"/>
    </ligand>
</feature>
<dbReference type="InterPro" id="IPR004472">
    <property type="entry name" value="DTB_synth_BioD"/>
</dbReference>
<dbReference type="PANTHER" id="PTHR43210:SF5">
    <property type="entry name" value="DETHIOBIOTIN SYNTHETASE"/>
    <property type="match status" value="1"/>
</dbReference>
<comment type="subunit">
    <text evidence="1">Homodimer.</text>
</comment>
<feature type="binding site" evidence="1">
    <location>
        <position position="50"/>
    </location>
    <ligand>
        <name>ATP</name>
        <dbReference type="ChEBI" id="CHEBI:30616"/>
    </ligand>
</feature>
<organism evidence="2 3">
    <name type="scientific">Parafrankia colletiae</name>
    <dbReference type="NCBI Taxonomy" id="573497"/>
    <lineage>
        <taxon>Bacteria</taxon>
        <taxon>Bacillati</taxon>
        <taxon>Actinomycetota</taxon>
        <taxon>Actinomycetes</taxon>
        <taxon>Frankiales</taxon>
        <taxon>Frankiaceae</taxon>
        <taxon>Parafrankia</taxon>
    </lineage>
</organism>
<dbReference type="CDD" id="cd03109">
    <property type="entry name" value="DTBS"/>
    <property type="match status" value="1"/>
</dbReference>
<dbReference type="NCBIfam" id="TIGR00347">
    <property type="entry name" value="bioD"/>
    <property type="match status" value="1"/>
</dbReference>
<feature type="binding site" evidence="1">
    <location>
        <position position="50"/>
    </location>
    <ligand>
        <name>Mg(2+)</name>
        <dbReference type="ChEBI" id="CHEBI:18420"/>
    </ligand>
</feature>
<dbReference type="GO" id="GO:0004141">
    <property type="term" value="F:dethiobiotin synthase activity"/>
    <property type="evidence" value="ECO:0007669"/>
    <property type="project" value="UniProtKB-UniRule"/>
</dbReference>
<feature type="binding site" evidence="1">
    <location>
        <position position="109"/>
    </location>
    <ligand>
        <name>Mg(2+)</name>
        <dbReference type="ChEBI" id="CHEBI:18420"/>
    </ligand>
</feature>
<keyword evidence="1" id="KW-0547">Nucleotide-binding</keyword>
<comment type="caution">
    <text evidence="2">The sequence shown here is derived from an EMBL/GenBank/DDBJ whole genome shotgun (WGS) entry which is preliminary data.</text>
</comment>
<keyword evidence="1" id="KW-0067">ATP-binding</keyword>
<name>A0A1S1QAL5_9ACTN</name>
<dbReference type="RefSeq" id="WP_071089340.1">
    <property type="nucleotide sequence ID" value="NZ_MBLM01000152.1"/>
</dbReference>
<dbReference type="HAMAP" id="MF_00336">
    <property type="entry name" value="BioD"/>
    <property type="match status" value="1"/>
</dbReference>
<sequence>MSVIVVTGTGTGVGKTVVTAALAALAADRGSTVAVVKPAQTGVQAGELGDVDLVRDLSGVDDVHELARYTDPLAPVSAARRAGLPTLDLATVAGTVRELQADRRLVLVEGAGGLLVRYDDGGSTLADLARDLRAPVLVVTTAGLGSLNATALTLEAIAHRGLDLAGIVIGAWPAEPDLAARSNITDLELLAARPLAGAVPDGAGLLDPARFRDVARASLEPALGGAFNAARFRSRHTA</sequence>
<dbReference type="Pfam" id="PF13500">
    <property type="entry name" value="AAA_26"/>
    <property type="match status" value="1"/>
</dbReference>
<evidence type="ECO:0000313" key="2">
    <source>
        <dbReference type="EMBL" id="OHV30639.1"/>
    </source>
</evidence>
<dbReference type="GO" id="GO:0009102">
    <property type="term" value="P:biotin biosynthetic process"/>
    <property type="evidence" value="ECO:0007669"/>
    <property type="project" value="UniProtKB-UniRule"/>
</dbReference>
<dbReference type="PANTHER" id="PTHR43210">
    <property type="entry name" value="DETHIOBIOTIN SYNTHETASE"/>
    <property type="match status" value="1"/>
</dbReference>
<dbReference type="GO" id="GO:0000287">
    <property type="term" value="F:magnesium ion binding"/>
    <property type="evidence" value="ECO:0007669"/>
    <property type="project" value="UniProtKB-UniRule"/>
</dbReference>
<dbReference type="Gene3D" id="3.40.50.300">
    <property type="entry name" value="P-loop containing nucleotide triphosphate hydrolases"/>
    <property type="match status" value="1"/>
</dbReference>
<comment type="function">
    <text evidence="1">Catalyzes a mechanistically unusual reaction, the ATP-dependent insertion of CO2 between the N7 and N8 nitrogen atoms of 7,8-diaminopelargonic acid (DAPA, also called 7,8-diammoniononanoate) to form a ureido ring.</text>
</comment>
<keyword evidence="1" id="KW-0479">Metal-binding</keyword>
<comment type="caution">
    <text evidence="1">Lacks conserved residue(s) required for the propagation of feature annotation.</text>
</comment>
<comment type="catalytic activity">
    <reaction evidence="1">
        <text>(7R,8S)-7,8-diammoniononanoate + CO2 + ATP = (4R,5S)-dethiobiotin + ADP + phosphate + 3 H(+)</text>
        <dbReference type="Rhea" id="RHEA:15805"/>
        <dbReference type="ChEBI" id="CHEBI:15378"/>
        <dbReference type="ChEBI" id="CHEBI:16526"/>
        <dbReference type="ChEBI" id="CHEBI:30616"/>
        <dbReference type="ChEBI" id="CHEBI:43474"/>
        <dbReference type="ChEBI" id="CHEBI:149469"/>
        <dbReference type="ChEBI" id="CHEBI:149473"/>
        <dbReference type="ChEBI" id="CHEBI:456216"/>
        <dbReference type="EC" id="6.3.3.3"/>
    </reaction>
</comment>
<reference evidence="3" key="1">
    <citation type="submission" date="2016-07" db="EMBL/GenBank/DDBJ databases">
        <title>Sequence Frankia sp. strain CcI1.17.</title>
        <authorList>
            <person name="Ghodhbane-Gtari F."/>
            <person name="Swanson E."/>
            <person name="Gueddou A."/>
            <person name="Morris K."/>
            <person name="Hezbri K."/>
            <person name="Ktari A."/>
            <person name="Nouioui I."/>
            <person name="Abebe-Akele F."/>
            <person name="Simpson S."/>
            <person name="Thomas K."/>
            <person name="Gtari M."/>
            <person name="Tisa L.S."/>
            <person name="Hurst S."/>
        </authorList>
    </citation>
    <scope>NUCLEOTIDE SEQUENCE [LARGE SCALE GENOMIC DNA]</scope>
    <source>
        <strain evidence="3">Cc1.17</strain>
    </source>
</reference>
<evidence type="ECO:0000256" key="1">
    <source>
        <dbReference type="HAMAP-Rule" id="MF_00336"/>
    </source>
</evidence>
<keyword evidence="1" id="KW-0093">Biotin biosynthesis</keyword>
<dbReference type="OrthoDB" id="9802610at2"/>
<dbReference type="GO" id="GO:0005829">
    <property type="term" value="C:cytosol"/>
    <property type="evidence" value="ECO:0007669"/>
    <property type="project" value="TreeGrafter"/>
</dbReference>
<comment type="subcellular location">
    <subcellularLocation>
        <location evidence="1">Cytoplasm</location>
    </subcellularLocation>
</comment>
<gene>
    <name evidence="1" type="primary">bioD</name>
    <name evidence="2" type="ORF">CC117_06885</name>
</gene>
<protein>
    <recommendedName>
        <fullName evidence="1">ATP-dependent dethiobiotin synthetase BioD</fullName>
        <ecNumber evidence="1">6.3.3.3</ecNumber>
    </recommendedName>
    <alternativeName>
        <fullName evidence="1">DTB synthetase</fullName>
        <shortName evidence="1">DTBS</shortName>
    </alternativeName>
    <alternativeName>
        <fullName evidence="1">Dethiobiotin synthase</fullName>
    </alternativeName>
</protein>
<accession>A0A1S1QAL5</accession>
<dbReference type="EMBL" id="MBLM01000152">
    <property type="protein sequence ID" value="OHV30639.1"/>
    <property type="molecule type" value="Genomic_DNA"/>
</dbReference>
<feature type="binding site" evidence="1">
    <location>
        <begin position="109"/>
        <end position="112"/>
    </location>
    <ligand>
        <name>ATP</name>
        <dbReference type="ChEBI" id="CHEBI:30616"/>
    </ligand>
</feature>
<dbReference type="PIRSF" id="PIRSF006755">
    <property type="entry name" value="DTB_synth"/>
    <property type="match status" value="1"/>
</dbReference>
<keyword evidence="3" id="KW-1185">Reference proteome</keyword>
<dbReference type="AlphaFoldDB" id="A0A1S1QAL5"/>
<dbReference type="SUPFAM" id="SSF52540">
    <property type="entry name" value="P-loop containing nucleoside triphosphate hydrolases"/>
    <property type="match status" value="1"/>
</dbReference>
<dbReference type="UniPathway" id="UPA00078">
    <property type="reaction ID" value="UER00161"/>
</dbReference>
<feature type="binding site" evidence="1">
    <location>
        <position position="16"/>
    </location>
    <ligand>
        <name>Mg(2+)</name>
        <dbReference type="ChEBI" id="CHEBI:18420"/>
    </ligand>
</feature>
<feature type="binding site" evidence="1">
    <location>
        <position position="41"/>
    </location>
    <ligand>
        <name>substrate</name>
    </ligand>
</feature>
<feature type="active site" evidence="1">
    <location>
        <position position="37"/>
    </location>
</feature>
<dbReference type="EC" id="6.3.3.3" evidence="1"/>
<comment type="pathway">
    <text evidence="1">Cofactor biosynthesis; biotin biosynthesis; biotin from 7,8-diaminononanoate: step 1/2.</text>
</comment>
<keyword evidence="1" id="KW-0963">Cytoplasm</keyword>